<evidence type="ECO:0000256" key="2">
    <source>
        <dbReference type="ARBA" id="ARBA00010617"/>
    </source>
</evidence>
<dbReference type="OrthoDB" id="1844152at2759"/>
<feature type="transmembrane region" description="Helical" evidence="7">
    <location>
        <begin position="12"/>
        <end position="30"/>
    </location>
</feature>
<dbReference type="SUPFAM" id="SSF48264">
    <property type="entry name" value="Cytochrome P450"/>
    <property type="match status" value="1"/>
</dbReference>
<keyword evidence="3" id="KW-0479">Metal-binding</keyword>
<evidence type="ECO:0000256" key="6">
    <source>
        <dbReference type="ARBA" id="ARBA00023033"/>
    </source>
</evidence>
<dbReference type="EMBL" id="CAJVRM010000021">
    <property type="protein sequence ID" value="CAG8971545.1"/>
    <property type="molecule type" value="Genomic_DNA"/>
</dbReference>
<name>A0A9N9LE76_9HELO</name>
<reference evidence="8" key="1">
    <citation type="submission" date="2021-07" db="EMBL/GenBank/DDBJ databases">
        <authorList>
            <person name="Durling M."/>
        </authorList>
    </citation>
    <scope>NUCLEOTIDE SEQUENCE</scope>
</reference>
<dbReference type="PANTHER" id="PTHR46206:SF6">
    <property type="entry name" value="CYTOCHROME P450 MONOOXYGENASE AN1598-RELATED"/>
    <property type="match status" value="1"/>
</dbReference>
<evidence type="ECO:0000313" key="8">
    <source>
        <dbReference type="EMBL" id="CAG8971545.1"/>
    </source>
</evidence>
<evidence type="ECO:0000256" key="1">
    <source>
        <dbReference type="ARBA" id="ARBA00001971"/>
    </source>
</evidence>
<gene>
    <name evidence="8" type="ORF">HYALB_00005441</name>
</gene>
<evidence type="ECO:0000256" key="4">
    <source>
        <dbReference type="ARBA" id="ARBA00023002"/>
    </source>
</evidence>
<protein>
    <recommendedName>
        <fullName evidence="10">Cytochrome P450</fullName>
    </recommendedName>
</protein>
<proteinExistence type="inferred from homology"/>
<dbReference type="GO" id="GO:0020037">
    <property type="term" value="F:heme binding"/>
    <property type="evidence" value="ECO:0007669"/>
    <property type="project" value="InterPro"/>
</dbReference>
<evidence type="ECO:0008006" key="10">
    <source>
        <dbReference type="Google" id="ProtNLM"/>
    </source>
</evidence>
<keyword evidence="4" id="KW-0560">Oxidoreductase</keyword>
<evidence type="ECO:0000256" key="5">
    <source>
        <dbReference type="ARBA" id="ARBA00023004"/>
    </source>
</evidence>
<dbReference type="Gene3D" id="1.10.630.10">
    <property type="entry name" value="Cytochrome P450"/>
    <property type="match status" value="1"/>
</dbReference>
<comment type="caution">
    <text evidence="8">The sequence shown here is derived from an EMBL/GenBank/DDBJ whole genome shotgun (WGS) entry which is preliminary data.</text>
</comment>
<keyword evidence="7" id="KW-0812">Transmembrane</keyword>
<organism evidence="8 9">
    <name type="scientific">Hymenoscyphus albidus</name>
    <dbReference type="NCBI Taxonomy" id="595503"/>
    <lineage>
        <taxon>Eukaryota</taxon>
        <taxon>Fungi</taxon>
        <taxon>Dikarya</taxon>
        <taxon>Ascomycota</taxon>
        <taxon>Pezizomycotina</taxon>
        <taxon>Leotiomycetes</taxon>
        <taxon>Helotiales</taxon>
        <taxon>Helotiaceae</taxon>
        <taxon>Hymenoscyphus</taxon>
    </lineage>
</organism>
<dbReference type="GO" id="GO:0004497">
    <property type="term" value="F:monooxygenase activity"/>
    <property type="evidence" value="ECO:0007669"/>
    <property type="project" value="UniProtKB-KW"/>
</dbReference>
<dbReference type="GO" id="GO:0016705">
    <property type="term" value="F:oxidoreductase activity, acting on paired donors, with incorporation or reduction of molecular oxygen"/>
    <property type="evidence" value="ECO:0007669"/>
    <property type="project" value="InterPro"/>
</dbReference>
<accession>A0A9N9LE76</accession>
<dbReference type="Proteomes" id="UP000701801">
    <property type="component" value="Unassembled WGS sequence"/>
</dbReference>
<sequence length="359" mass="40714">MNFLPKDDFDRFVFCTGFSLIAFILQSLFLKGPKLNLPRIGKSPHGLFGLANTRADFMINGKSLVEEGYRKASDLVYKNSIYVVQTADMERIILSSKYADELRAYPKEVLSSVDTQCERHLASWNTLDVVKKSDLHVDVCRVQLNQHLGRMTGCLAEEVEHAIANELPACQTSDEFEYVTANAMFMKVVSRTVNRALVGFPLCRNDTWFKTSMAYMADAFVISSTLRPLPYILRPFKFMFLGARTSIKSHMATANKLLSPLISERVPNDPKHHDVVQWMVDGAKGKDKNPEEITHKILFLCLASMSSSTMGITHALFDFCSMRQYIEPMREEIAQAIAEEGGWKLSALQRMRKLDSFLK</sequence>
<dbReference type="CDD" id="cd11041">
    <property type="entry name" value="CYP503A1-like"/>
    <property type="match status" value="1"/>
</dbReference>
<dbReference type="PANTHER" id="PTHR46206">
    <property type="entry name" value="CYTOCHROME P450"/>
    <property type="match status" value="1"/>
</dbReference>
<evidence type="ECO:0000256" key="7">
    <source>
        <dbReference type="SAM" id="Phobius"/>
    </source>
</evidence>
<evidence type="ECO:0000256" key="3">
    <source>
        <dbReference type="ARBA" id="ARBA00022723"/>
    </source>
</evidence>
<dbReference type="InterPro" id="IPR001128">
    <property type="entry name" value="Cyt_P450"/>
</dbReference>
<evidence type="ECO:0000313" key="9">
    <source>
        <dbReference type="Proteomes" id="UP000701801"/>
    </source>
</evidence>
<keyword evidence="5" id="KW-0408">Iron</keyword>
<keyword evidence="7" id="KW-0472">Membrane</keyword>
<keyword evidence="9" id="KW-1185">Reference proteome</keyword>
<keyword evidence="6" id="KW-0503">Monooxygenase</keyword>
<comment type="cofactor">
    <cofactor evidence="1">
        <name>heme</name>
        <dbReference type="ChEBI" id="CHEBI:30413"/>
    </cofactor>
</comment>
<dbReference type="AlphaFoldDB" id="A0A9N9LE76"/>
<dbReference type="InterPro" id="IPR036396">
    <property type="entry name" value="Cyt_P450_sf"/>
</dbReference>
<keyword evidence="7" id="KW-1133">Transmembrane helix</keyword>
<comment type="similarity">
    <text evidence="2">Belongs to the cytochrome P450 family.</text>
</comment>
<dbReference type="GO" id="GO:0005506">
    <property type="term" value="F:iron ion binding"/>
    <property type="evidence" value="ECO:0007669"/>
    <property type="project" value="InterPro"/>
</dbReference>
<dbReference type="Pfam" id="PF00067">
    <property type="entry name" value="p450"/>
    <property type="match status" value="1"/>
</dbReference>